<keyword evidence="1" id="KW-0812">Transmembrane</keyword>
<keyword evidence="1" id="KW-0472">Membrane</keyword>
<organism evidence="2 3">
    <name type="scientific">Brevibacillus formosus</name>
    <dbReference type="NCBI Taxonomy" id="54913"/>
    <lineage>
        <taxon>Bacteria</taxon>
        <taxon>Bacillati</taxon>
        <taxon>Bacillota</taxon>
        <taxon>Bacilli</taxon>
        <taxon>Bacillales</taxon>
        <taxon>Paenibacillaceae</taxon>
        <taxon>Brevibacillus</taxon>
    </lineage>
</organism>
<sequence>MLIRCLGAEWVKLRRSRIWLVLLVLPVFSTLIGFANYWMNQAILQNGWYSLWTQVSLFYGEFFLPILIAICCSFVCRLEHVNRNWNVILTAPVSTPTIFFAKLVVVGVLLFVVQLFFFVLYMCAGFIAGLYAHFSFPLEVFGWIMRGWLASLTIIAFQLWLSTRIQSFAVPIGISVCTVFVGLGLYVSGLGMFFPLSLLTIGMGVLSQESLSLGELGTFVVMCVLFVTSGCALGIRHLTRAGL</sequence>
<dbReference type="EMBL" id="CP018145">
    <property type="protein sequence ID" value="ASJ53945.1"/>
    <property type="molecule type" value="Genomic_DNA"/>
</dbReference>
<dbReference type="CDD" id="cd21809">
    <property type="entry name" value="ABC-2_lan_permease-like"/>
    <property type="match status" value="1"/>
</dbReference>
<feature type="transmembrane region" description="Helical" evidence="1">
    <location>
        <begin position="140"/>
        <end position="161"/>
    </location>
</feature>
<feature type="transmembrane region" description="Helical" evidence="1">
    <location>
        <begin position="216"/>
        <end position="235"/>
    </location>
</feature>
<gene>
    <name evidence="2" type="ORF">BP422_10580</name>
</gene>
<dbReference type="Proteomes" id="UP000197781">
    <property type="component" value="Chromosome"/>
</dbReference>
<keyword evidence="1" id="KW-1133">Transmembrane helix</keyword>
<evidence type="ECO:0000256" key="1">
    <source>
        <dbReference type="SAM" id="Phobius"/>
    </source>
</evidence>
<accession>A0A220MG72</accession>
<reference evidence="2 3" key="1">
    <citation type="submission" date="2016-11" db="EMBL/GenBank/DDBJ databases">
        <authorList>
            <person name="Jaros S."/>
            <person name="Januszkiewicz K."/>
            <person name="Wedrychowicz H."/>
        </authorList>
    </citation>
    <scope>NUCLEOTIDE SEQUENCE [LARGE SCALE GENOMIC DNA]</scope>
    <source>
        <strain evidence="2 3">NF2</strain>
    </source>
</reference>
<evidence type="ECO:0000313" key="3">
    <source>
        <dbReference type="Proteomes" id="UP000197781"/>
    </source>
</evidence>
<dbReference type="Pfam" id="PF12730">
    <property type="entry name" value="ABC2_membrane_4"/>
    <property type="match status" value="1"/>
</dbReference>
<dbReference type="KEGG" id="bfm:BP422_10580"/>
<evidence type="ECO:0000313" key="2">
    <source>
        <dbReference type="EMBL" id="ASJ53945.1"/>
    </source>
</evidence>
<dbReference type="AlphaFoldDB" id="A0A220MG72"/>
<feature type="transmembrane region" description="Helical" evidence="1">
    <location>
        <begin position="168"/>
        <end position="196"/>
    </location>
</feature>
<dbReference type="RefSeq" id="WP_088907741.1">
    <property type="nucleotide sequence ID" value="NZ_CP018145.1"/>
</dbReference>
<feature type="transmembrane region" description="Helical" evidence="1">
    <location>
        <begin position="99"/>
        <end position="128"/>
    </location>
</feature>
<protein>
    <submittedName>
        <fullName evidence="2">Multidrug ABC transporter permease</fullName>
    </submittedName>
</protein>
<feature type="transmembrane region" description="Helical" evidence="1">
    <location>
        <begin position="58"/>
        <end position="78"/>
    </location>
</feature>
<name>A0A220MG72_9BACL</name>
<feature type="transmembrane region" description="Helical" evidence="1">
    <location>
        <begin position="18"/>
        <end position="38"/>
    </location>
</feature>
<proteinExistence type="predicted"/>